<organism evidence="2 3">
    <name type="scientific">Vombatus ursinus</name>
    <name type="common">Common wombat</name>
    <dbReference type="NCBI Taxonomy" id="29139"/>
    <lineage>
        <taxon>Eukaryota</taxon>
        <taxon>Metazoa</taxon>
        <taxon>Chordata</taxon>
        <taxon>Craniata</taxon>
        <taxon>Vertebrata</taxon>
        <taxon>Euteleostomi</taxon>
        <taxon>Mammalia</taxon>
        <taxon>Metatheria</taxon>
        <taxon>Diprotodontia</taxon>
        <taxon>Vombatidae</taxon>
        <taxon>Vombatus</taxon>
    </lineage>
</organism>
<evidence type="ECO:0000313" key="3">
    <source>
        <dbReference type="Proteomes" id="UP000314987"/>
    </source>
</evidence>
<feature type="region of interest" description="Disordered" evidence="1">
    <location>
        <begin position="34"/>
        <end position="53"/>
    </location>
</feature>
<protein>
    <submittedName>
        <fullName evidence="2">Uncharacterized protein</fullName>
    </submittedName>
</protein>
<accession>A0A4X2K573</accession>
<dbReference type="AlphaFoldDB" id="A0A4X2K573"/>
<reference evidence="2" key="2">
    <citation type="submission" date="2025-08" db="UniProtKB">
        <authorList>
            <consortium name="Ensembl"/>
        </authorList>
    </citation>
    <scope>IDENTIFICATION</scope>
</reference>
<proteinExistence type="predicted"/>
<dbReference type="STRING" id="29139.ENSVURP00010005216"/>
<dbReference type="Ensembl" id="ENSVURT00010005909.1">
    <property type="protein sequence ID" value="ENSVURP00010005216.1"/>
    <property type="gene ID" value="ENSVURG00010004099.1"/>
</dbReference>
<dbReference type="OMA" id="WISACLN"/>
<dbReference type="GeneTree" id="ENSGT01030000234911"/>
<reference evidence="3" key="1">
    <citation type="submission" date="2018-12" db="EMBL/GenBank/DDBJ databases">
        <authorList>
            <person name="Yazar S."/>
        </authorList>
    </citation>
    <scope>NUCLEOTIDE SEQUENCE [LARGE SCALE GENOMIC DNA]</scope>
</reference>
<name>A0A4X2K573_VOMUR</name>
<reference evidence="2" key="3">
    <citation type="submission" date="2025-09" db="UniProtKB">
        <authorList>
            <consortium name="Ensembl"/>
        </authorList>
    </citation>
    <scope>IDENTIFICATION</scope>
</reference>
<sequence>MLLAGIVIEPGTFVPVLLSVSPLPLLPVGYVHDDQQRGAGDEDELQSPQADVGDGEEVVVADVGAARLARVTVKVLLLITPHALRRYHVHQHTEDEDHGEPDTAESRGVLVDSAQERLQGLPVHGCWAVGAGKNAVFGIRGQRFESWLCLALPNFGQDT</sequence>
<evidence type="ECO:0000313" key="2">
    <source>
        <dbReference type="Ensembl" id="ENSVURP00010005216.1"/>
    </source>
</evidence>
<evidence type="ECO:0000256" key="1">
    <source>
        <dbReference type="SAM" id="MobiDB-lite"/>
    </source>
</evidence>
<dbReference type="Proteomes" id="UP000314987">
    <property type="component" value="Unassembled WGS sequence"/>
</dbReference>
<keyword evidence="3" id="KW-1185">Reference proteome</keyword>